<dbReference type="EMBL" id="LEKV01001540">
    <property type="protein sequence ID" value="KVI06922.1"/>
    <property type="molecule type" value="Genomic_DNA"/>
</dbReference>
<sequence>MQQKDVGRSEKRISEHPMGIKDQCLAEKFSVNNGSSLAVPILRCAFGYAKFTSDMNSMPSHTKNLQIHTNDIYDEKKVVDGYSVLGSSLQIRNGATIVSKCLGSLPLAPPTYLVCLDSLKGDSHPYKYLVAQTVEQRWQKYFCASLVVSSSILGDLHSDDPISAWP</sequence>
<reference evidence="1 2" key="1">
    <citation type="journal article" date="2016" name="Sci. Rep.">
        <title>The genome sequence of the outbreeding globe artichoke constructed de novo incorporating a phase-aware low-pass sequencing strategy of F1 progeny.</title>
        <authorList>
            <person name="Scaglione D."/>
            <person name="Reyes-Chin-Wo S."/>
            <person name="Acquadro A."/>
            <person name="Froenicke L."/>
            <person name="Portis E."/>
            <person name="Beitel C."/>
            <person name="Tirone M."/>
            <person name="Mauro R."/>
            <person name="Lo Monaco A."/>
            <person name="Mauromicale G."/>
            <person name="Faccioli P."/>
            <person name="Cattivelli L."/>
            <person name="Rieseberg L."/>
            <person name="Michelmore R."/>
            <person name="Lanteri S."/>
        </authorList>
    </citation>
    <scope>NUCLEOTIDE SEQUENCE [LARGE SCALE GENOMIC DNA]</scope>
    <source>
        <strain evidence="1">2C</strain>
    </source>
</reference>
<accession>A0A103YD63</accession>
<evidence type="ECO:0000313" key="1">
    <source>
        <dbReference type="EMBL" id="KVI06922.1"/>
    </source>
</evidence>
<proteinExistence type="predicted"/>
<keyword evidence="2" id="KW-1185">Reference proteome</keyword>
<organism evidence="1 2">
    <name type="scientific">Cynara cardunculus var. scolymus</name>
    <name type="common">Globe artichoke</name>
    <name type="synonym">Cynara scolymus</name>
    <dbReference type="NCBI Taxonomy" id="59895"/>
    <lineage>
        <taxon>Eukaryota</taxon>
        <taxon>Viridiplantae</taxon>
        <taxon>Streptophyta</taxon>
        <taxon>Embryophyta</taxon>
        <taxon>Tracheophyta</taxon>
        <taxon>Spermatophyta</taxon>
        <taxon>Magnoliopsida</taxon>
        <taxon>eudicotyledons</taxon>
        <taxon>Gunneridae</taxon>
        <taxon>Pentapetalae</taxon>
        <taxon>asterids</taxon>
        <taxon>campanulids</taxon>
        <taxon>Asterales</taxon>
        <taxon>Asteraceae</taxon>
        <taxon>Carduoideae</taxon>
        <taxon>Cardueae</taxon>
        <taxon>Carduinae</taxon>
        <taxon>Cynara</taxon>
    </lineage>
</organism>
<dbReference type="Gramene" id="KVI06922">
    <property type="protein sequence ID" value="KVI06922"/>
    <property type="gene ID" value="Ccrd_014709"/>
</dbReference>
<dbReference type="STRING" id="59895.A0A103YD63"/>
<gene>
    <name evidence="1" type="ORF">Ccrd_014709</name>
</gene>
<name>A0A103YD63_CYNCS</name>
<dbReference type="Proteomes" id="UP000243975">
    <property type="component" value="Unassembled WGS sequence"/>
</dbReference>
<evidence type="ECO:0000313" key="2">
    <source>
        <dbReference type="Proteomes" id="UP000243975"/>
    </source>
</evidence>
<dbReference type="AlphaFoldDB" id="A0A103YD63"/>
<protein>
    <submittedName>
        <fullName evidence="1">Uncharacterized protein</fullName>
    </submittedName>
</protein>
<comment type="caution">
    <text evidence="1">The sequence shown here is derived from an EMBL/GenBank/DDBJ whole genome shotgun (WGS) entry which is preliminary data.</text>
</comment>